<dbReference type="STRING" id="8022.A0A060WDR8"/>
<protein>
    <submittedName>
        <fullName evidence="1">Uncharacterized protein</fullName>
    </submittedName>
</protein>
<dbReference type="InterPro" id="IPR036872">
    <property type="entry name" value="CH_dom_sf"/>
</dbReference>
<dbReference type="EMBL" id="FR904496">
    <property type="protein sequence ID" value="CDQ65151.1"/>
    <property type="molecule type" value="Genomic_DNA"/>
</dbReference>
<dbReference type="SUPFAM" id="SSF47576">
    <property type="entry name" value="Calponin-homology domain, CH-domain"/>
    <property type="match status" value="1"/>
</dbReference>
<gene>
    <name evidence="1" type="ORF">GSONMT00072657001</name>
</gene>
<dbReference type="PaxDb" id="8022-A0A060WDR8"/>
<sequence>MRKCLYEPGKGKRKEMQRGGTVTRMWQDYRNECSLNAHLHSLMCCADERDRVQKKTFMKWVNKHLIKVQYRIAASFFGGGW</sequence>
<proteinExistence type="predicted"/>
<accession>A0A060WDR8</accession>
<dbReference type="Proteomes" id="UP000193380">
    <property type="component" value="Unassembled WGS sequence"/>
</dbReference>
<evidence type="ECO:0000313" key="1">
    <source>
        <dbReference type="EMBL" id="CDQ65151.1"/>
    </source>
</evidence>
<evidence type="ECO:0000313" key="2">
    <source>
        <dbReference type="Proteomes" id="UP000193380"/>
    </source>
</evidence>
<organism evidence="1 2">
    <name type="scientific">Oncorhynchus mykiss</name>
    <name type="common">Rainbow trout</name>
    <name type="synonym">Salmo gairdneri</name>
    <dbReference type="NCBI Taxonomy" id="8022"/>
    <lineage>
        <taxon>Eukaryota</taxon>
        <taxon>Metazoa</taxon>
        <taxon>Chordata</taxon>
        <taxon>Craniata</taxon>
        <taxon>Vertebrata</taxon>
        <taxon>Euteleostomi</taxon>
        <taxon>Actinopterygii</taxon>
        <taxon>Neopterygii</taxon>
        <taxon>Teleostei</taxon>
        <taxon>Protacanthopterygii</taxon>
        <taxon>Salmoniformes</taxon>
        <taxon>Salmonidae</taxon>
        <taxon>Salmoninae</taxon>
        <taxon>Oncorhynchus</taxon>
    </lineage>
</organism>
<dbReference type="Gene3D" id="1.10.418.10">
    <property type="entry name" value="Calponin-like domain"/>
    <property type="match status" value="1"/>
</dbReference>
<dbReference type="AlphaFoldDB" id="A0A060WDR8"/>
<reference evidence="1" key="2">
    <citation type="submission" date="2014-03" db="EMBL/GenBank/DDBJ databases">
        <authorList>
            <person name="Genoscope - CEA"/>
        </authorList>
    </citation>
    <scope>NUCLEOTIDE SEQUENCE</scope>
</reference>
<name>A0A060WDR8_ONCMY</name>
<reference evidence="1" key="1">
    <citation type="journal article" date="2014" name="Nat. Commun.">
        <title>The rainbow trout genome provides novel insights into evolution after whole-genome duplication in vertebrates.</title>
        <authorList>
            <person name="Berthelot C."/>
            <person name="Brunet F."/>
            <person name="Chalopin D."/>
            <person name="Juanchich A."/>
            <person name="Bernard M."/>
            <person name="Noel B."/>
            <person name="Bento P."/>
            <person name="Da Silva C."/>
            <person name="Labadie K."/>
            <person name="Alberti A."/>
            <person name="Aury J.M."/>
            <person name="Louis A."/>
            <person name="Dehais P."/>
            <person name="Bardou P."/>
            <person name="Montfort J."/>
            <person name="Klopp C."/>
            <person name="Cabau C."/>
            <person name="Gaspin C."/>
            <person name="Thorgaard G.H."/>
            <person name="Boussaha M."/>
            <person name="Quillet E."/>
            <person name="Guyomard R."/>
            <person name="Galiana D."/>
            <person name="Bobe J."/>
            <person name="Volff J.N."/>
            <person name="Genet C."/>
            <person name="Wincker P."/>
            <person name="Jaillon O."/>
            <person name="Roest Crollius H."/>
            <person name="Guiguen Y."/>
        </authorList>
    </citation>
    <scope>NUCLEOTIDE SEQUENCE [LARGE SCALE GENOMIC DNA]</scope>
</reference>